<keyword evidence="2" id="KW-1185">Reference proteome</keyword>
<dbReference type="HOGENOM" id="CLU_962618_0_0_0"/>
<reference evidence="1 2" key="1">
    <citation type="journal article" date="2009" name="Stand. Genomic Sci.">
        <title>Complete genome sequence of Pirellula staleyi type strain (ATCC 27377).</title>
        <authorList>
            <person name="Clum A."/>
            <person name="Tindall B.J."/>
            <person name="Sikorski J."/>
            <person name="Ivanova N."/>
            <person name="Mavrommatis K."/>
            <person name="Lucas S."/>
            <person name="Glavina del Rio T."/>
            <person name="Nolan M."/>
            <person name="Chen F."/>
            <person name="Tice H."/>
            <person name="Pitluck S."/>
            <person name="Cheng J.F."/>
            <person name="Chertkov O."/>
            <person name="Brettin T."/>
            <person name="Han C."/>
            <person name="Detter J.C."/>
            <person name="Kuske C."/>
            <person name="Bruce D."/>
            <person name="Goodwin L."/>
            <person name="Ovchinikova G."/>
            <person name="Pati A."/>
            <person name="Mikhailova N."/>
            <person name="Chen A."/>
            <person name="Palaniappan K."/>
            <person name="Land M."/>
            <person name="Hauser L."/>
            <person name="Chang Y.J."/>
            <person name="Jeffries C.D."/>
            <person name="Chain P."/>
            <person name="Rohde M."/>
            <person name="Goker M."/>
            <person name="Bristow J."/>
            <person name="Eisen J.A."/>
            <person name="Markowitz V."/>
            <person name="Hugenholtz P."/>
            <person name="Kyrpides N.C."/>
            <person name="Klenk H.P."/>
            <person name="Lapidus A."/>
        </authorList>
    </citation>
    <scope>NUCLEOTIDE SEQUENCE [LARGE SCALE GENOMIC DNA]</scope>
    <source>
        <strain evidence="2">ATCC 27377 / DSM 6068 / ICPB 4128</strain>
    </source>
</reference>
<dbReference type="EMBL" id="CP001848">
    <property type="protein sequence ID" value="ADB17932.1"/>
    <property type="molecule type" value="Genomic_DNA"/>
</dbReference>
<evidence type="ECO:0000313" key="1">
    <source>
        <dbReference type="EMBL" id="ADB17932.1"/>
    </source>
</evidence>
<dbReference type="KEGG" id="psl:Psta_3268"/>
<protein>
    <submittedName>
        <fullName evidence="1">Uncharacterized protein</fullName>
    </submittedName>
</protein>
<accession>D2QX92</accession>
<organism evidence="1 2">
    <name type="scientific">Pirellula staleyi (strain ATCC 27377 / DSM 6068 / ICPB 4128)</name>
    <name type="common">Pirella staleyi</name>
    <dbReference type="NCBI Taxonomy" id="530564"/>
    <lineage>
        <taxon>Bacteria</taxon>
        <taxon>Pseudomonadati</taxon>
        <taxon>Planctomycetota</taxon>
        <taxon>Planctomycetia</taxon>
        <taxon>Pirellulales</taxon>
        <taxon>Pirellulaceae</taxon>
        <taxon>Pirellula</taxon>
    </lineage>
</organism>
<dbReference type="AlphaFoldDB" id="D2QX92"/>
<dbReference type="Proteomes" id="UP000001887">
    <property type="component" value="Chromosome"/>
</dbReference>
<gene>
    <name evidence="1" type="ordered locus">Psta_3268</name>
</gene>
<evidence type="ECO:0000313" key="2">
    <source>
        <dbReference type="Proteomes" id="UP000001887"/>
    </source>
</evidence>
<name>D2QX92_PIRSD</name>
<sequence>MPLPARSGDATTLPLDRFFTMWNFWRQPAKSTWRRGFRASTMLHACAAGWVIGELLGIVPELVEPPAGNTHKTIELTASTSEPPHAVAEMTLGNDDAAWIRQHAFELGEIAELASDERLGKLAETLGDEPPPASDSGEGNLISESLMRAIRESEQRSAEENLERLEDLTGTLNAVSDQESVDQLVQGFQKWMGTKPRATKPAEEPVAGEFDPDSAQLHDVTMATADDGTVTYKMVLVDSAGRQFETDLTAEEGEQLHRVFALIKENPLLERIYRGVVMSLMDKMLETKK</sequence>
<proteinExistence type="predicted"/>